<keyword evidence="5" id="KW-1185">Reference proteome</keyword>
<dbReference type="EMBL" id="QWZQ01000023">
    <property type="protein sequence ID" value="RRK10324.1"/>
    <property type="molecule type" value="Genomic_DNA"/>
</dbReference>
<proteinExistence type="inferred from homology"/>
<reference evidence="4 5" key="1">
    <citation type="submission" date="2018-08" db="EMBL/GenBank/DDBJ databases">
        <title>Genome Lactobacillus garii FI11369.</title>
        <authorList>
            <person name="Diaz M."/>
            <person name="Narbad A."/>
        </authorList>
    </citation>
    <scope>NUCLEOTIDE SEQUENCE [LARGE SCALE GENOMIC DNA]</scope>
    <source>
        <strain evidence="4 5">FI11369</strain>
    </source>
</reference>
<sequence length="334" mass="35597">MTRTRDQVLGTLYGQAIGDALGMPTELWPVETIRQNYPEGITTFVAGAPSNRVAKNYARGEYTDDTGQALAILDSLITTNWRADPQSIVHQILAWADAANAWQLNILGPSSKAALLAVKAGRDPQAVTAQALTNGAAMRIAPVGALFEPQQTSALIKLVATVTKVTHASDVAIGGAGLIAGAVTAAIANYDWDAIVTYALRVCDQAYRLGTPTWAAKLRSRVELGVRLAHETRNEPQRFSRAIYELVGTGTMMSESAAAAIAIAYYTRDVRQCALMCANLGGDTDTIGAMATAICGAKNGVNSIDPAWCRTIDEQNPLHDLHTYADQILNANIN</sequence>
<feature type="binding site" evidence="3">
    <location>
        <position position="65"/>
    </location>
    <ligand>
        <name>Mg(2+)</name>
        <dbReference type="ChEBI" id="CHEBI:18420"/>
        <label>1</label>
    </ligand>
</feature>
<keyword evidence="2 4" id="KW-0378">Hydrolase</keyword>
<keyword evidence="3" id="KW-0479">Metal-binding</keyword>
<dbReference type="GO" id="GO:0016787">
    <property type="term" value="F:hydrolase activity"/>
    <property type="evidence" value="ECO:0007669"/>
    <property type="project" value="UniProtKB-KW"/>
</dbReference>
<evidence type="ECO:0000256" key="3">
    <source>
        <dbReference type="PIRSR" id="PIRSR605502-1"/>
    </source>
</evidence>
<accession>A0A426D6T3</accession>
<dbReference type="RefSeq" id="WP_125072409.1">
    <property type="nucleotide sequence ID" value="NZ_QWZQ01000023.1"/>
</dbReference>
<dbReference type="Proteomes" id="UP000283633">
    <property type="component" value="Unassembled WGS sequence"/>
</dbReference>
<dbReference type="Gene3D" id="1.10.4080.10">
    <property type="entry name" value="ADP-ribosylation/Crystallin J1"/>
    <property type="match status" value="1"/>
</dbReference>
<organism evidence="4 5">
    <name type="scientific">Lactiplantibacillus garii</name>
    <dbReference type="NCBI Taxonomy" id="2306423"/>
    <lineage>
        <taxon>Bacteria</taxon>
        <taxon>Bacillati</taxon>
        <taxon>Bacillota</taxon>
        <taxon>Bacilli</taxon>
        <taxon>Lactobacillales</taxon>
        <taxon>Lactobacillaceae</taxon>
        <taxon>Lactiplantibacillus</taxon>
    </lineage>
</organism>
<evidence type="ECO:0000256" key="2">
    <source>
        <dbReference type="ARBA" id="ARBA00022801"/>
    </source>
</evidence>
<evidence type="ECO:0000313" key="5">
    <source>
        <dbReference type="Proteomes" id="UP000283633"/>
    </source>
</evidence>
<dbReference type="InterPro" id="IPR005502">
    <property type="entry name" value="Ribosyl_crysJ1"/>
</dbReference>
<protein>
    <submittedName>
        <fullName evidence="4">ADP-ribosylglycohydrolase family protein</fullName>
    </submittedName>
</protein>
<dbReference type="InterPro" id="IPR036705">
    <property type="entry name" value="Ribosyl_crysJ1_sf"/>
</dbReference>
<dbReference type="OrthoDB" id="9798107at2"/>
<dbReference type="GO" id="GO:0046872">
    <property type="term" value="F:metal ion binding"/>
    <property type="evidence" value="ECO:0007669"/>
    <property type="project" value="UniProtKB-KW"/>
</dbReference>
<feature type="binding site" evidence="3">
    <location>
        <position position="283"/>
    </location>
    <ligand>
        <name>Mg(2+)</name>
        <dbReference type="ChEBI" id="CHEBI:18420"/>
        <label>1</label>
    </ligand>
</feature>
<keyword evidence="3" id="KW-0460">Magnesium</keyword>
<comment type="similarity">
    <text evidence="1">Belongs to the ADP-ribosylglycohydrolase family.</text>
</comment>
<feature type="binding site" evidence="3">
    <location>
        <position position="285"/>
    </location>
    <ligand>
        <name>Mg(2+)</name>
        <dbReference type="ChEBI" id="CHEBI:18420"/>
        <label>1</label>
    </ligand>
</feature>
<dbReference type="PANTHER" id="PTHR16222:SF24">
    <property type="entry name" value="ADP-RIBOSYLHYDROLASE ARH3"/>
    <property type="match status" value="1"/>
</dbReference>
<comment type="cofactor">
    <cofactor evidence="3">
        <name>Mg(2+)</name>
        <dbReference type="ChEBI" id="CHEBI:18420"/>
    </cofactor>
    <text evidence="3">Binds 2 magnesium ions per subunit.</text>
</comment>
<comment type="caution">
    <text evidence="4">The sequence shown here is derived from an EMBL/GenBank/DDBJ whole genome shotgun (WGS) entry which is preliminary data.</text>
</comment>
<feature type="binding site" evidence="3">
    <location>
        <position position="63"/>
    </location>
    <ligand>
        <name>Mg(2+)</name>
        <dbReference type="ChEBI" id="CHEBI:18420"/>
        <label>1</label>
    </ligand>
</feature>
<dbReference type="Pfam" id="PF03747">
    <property type="entry name" value="ADP_ribosyl_GH"/>
    <property type="match status" value="1"/>
</dbReference>
<feature type="binding site" evidence="3">
    <location>
        <position position="286"/>
    </location>
    <ligand>
        <name>Mg(2+)</name>
        <dbReference type="ChEBI" id="CHEBI:18420"/>
        <label>1</label>
    </ligand>
</feature>
<dbReference type="InterPro" id="IPR050792">
    <property type="entry name" value="ADP-ribosylglycohydrolase"/>
</dbReference>
<name>A0A426D6T3_9LACO</name>
<feature type="binding site" evidence="3">
    <location>
        <position position="64"/>
    </location>
    <ligand>
        <name>Mg(2+)</name>
        <dbReference type="ChEBI" id="CHEBI:18420"/>
        <label>1</label>
    </ligand>
</feature>
<evidence type="ECO:0000313" key="4">
    <source>
        <dbReference type="EMBL" id="RRK10324.1"/>
    </source>
</evidence>
<gene>
    <name evidence="4" type="ORF">D1831_08005</name>
</gene>
<evidence type="ECO:0000256" key="1">
    <source>
        <dbReference type="ARBA" id="ARBA00010702"/>
    </source>
</evidence>
<dbReference type="PANTHER" id="PTHR16222">
    <property type="entry name" value="ADP-RIBOSYLGLYCOHYDROLASE"/>
    <property type="match status" value="1"/>
</dbReference>
<dbReference type="SUPFAM" id="SSF101478">
    <property type="entry name" value="ADP-ribosylglycohydrolase"/>
    <property type="match status" value="1"/>
</dbReference>
<dbReference type="AlphaFoldDB" id="A0A426D6T3"/>